<dbReference type="Pfam" id="PF00436">
    <property type="entry name" value="SSB"/>
    <property type="match status" value="1"/>
</dbReference>
<evidence type="ECO:0000256" key="1">
    <source>
        <dbReference type="ARBA" id="ARBA00023125"/>
    </source>
</evidence>
<dbReference type="AlphaFoldDB" id="A0A0T5XBG6"/>
<comment type="caution">
    <text evidence="5">The sequence shown here is derived from an EMBL/GenBank/DDBJ whole genome shotgun (WGS) entry which is preliminary data.</text>
</comment>
<evidence type="ECO:0000313" key="5">
    <source>
        <dbReference type="EMBL" id="KRT35708.1"/>
    </source>
</evidence>
<dbReference type="OrthoDB" id="9809878at2"/>
<dbReference type="Gene3D" id="2.40.50.140">
    <property type="entry name" value="Nucleic acid-binding proteins"/>
    <property type="match status" value="1"/>
</dbReference>
<dbReference type="eggNOG" id="COG0629">
    <property type="taxonomic scope" value="Bacteria"/>
</dbReference>
<protein>
    <recommendedName>
        <fullName evidence="2 3">Single-stranded DNA-binding protein</fullName>
        <shortName evidence="2">SSB</shortName>
    </recommendedName>
</protein>
<dbReference type="EMBL" id="ACJX03000001">
    <property type="protein sequence ID" value="KRT35708.1"/>
    <property type="molecule type" value="Genomic_DNA"/>
</dbReference>
<comment type="subunit">
    <text evidence="2">Homotetramer.</text>
</comment>
<dbReference type="STRING" id="592015.HMPREF1705_02954"/>
<dbReference type="NCBIfam" id="TIGR00621">
    <property type="entry name" value="ssb"/>
    <property type="match status" value="1"/>
</dbReference>
<dbReference type="GO" id="GO:0006260">
    <property type="term" value="P:DNA replication"/>
    <property type="evidence" value="ECO:0007669"/>
    <property type="project" value="InterPro"/>
</dbReference>
<dbReference type="RefSeq" id="WP_009201588.1">
    <property type="nucleotide sequence ID" value="NZ_ACJX03000001.1"/>
</dbReference>
<dbReference type="InterPro" id="IPR000424">
    <property type="entry name" value="Primosome_PriB/ssb"/>
</dbReference>
<keyword evidence="6" id="KW-1185">Reference proteome</keyword>
<evidence type="ECO:0000256" key="3">
    <source>
        <dbReference type="RuleBase" id="RU000524"/>
    </source>
</evidence>
<evidence type="ECO:0000256" key="2">
    <source>
        <dbReference type="HAMAP-Rule" id="MF_00984"/>
    </source>
</evidence>
<gene>
    <name evidence="5" type="ORF">HMPREF1705_02954</name>
</gene>
<reference evidence="6" key="1">
    <citation type="submission" date="2012-09" db="EMBL/GenBank/DDBJ databases">
        <authorList>
            <person name="Weinstock G."/>
            <person name="Sodergren E."/>
            <person name="Clifton S."/>
            <person name="Fulton L."/>
            <person name="Fulton B."/>
            <person name="Courtney L."/>
            <person name="Fronick C."/>
            <person name="Harrison M."/>
            <person name="Strong C."/>
            <person name="Farmer C."/>
            <person name="Delehaunty K."/>
            <person name="Markovic C."/>
            <person name="Hall O."/>
            <person name="Minx P."/>
            <person name="Tomlinson C."/>
            <person name="Mitreva M."/>
            <person name="Nelson J."/>
            <person name="Hou S."/>
            <person name="Wollam A."/>
            <person name="Pepin K.H."/>
            <person name="Johnson M."/>
            <person name="Bhonagiri V."/>
            <person name="Nash W.E."/>
            <person name="Suruliraj S."/>
            <person name="Warren W."/>
            <person name="Chinwalla A."/>
            <person name="Mardis E.R."/>
            <person name="Wilson R.K."/>
        </authorList>
    </citation>
    <scope>NUCLEOTIDE SEQUENCE [LARGE SCALE GENOMIC DNA]</scope>
    <source>
        <strain evidence="6">OS1</strain>
    </source>
</reference>
<dbReference type="HAMAP" id="MF_00984">
    <property type="entry name" value="SSB"/>
    <property type="match status" value="1"/>
</dbReference>
<feature type="compositionally biased region" description="Acidic residues" evidence="4">
    <location>
        <begin position="137"/>
        <end position="159"/>
    </location>
</feature>
<dbReference type="GO" id="GO:0003697">
    <property type="term" value="F:single-stranded DNA binding"/>
    <property type="evidence" value="ECO:0007669"/>
    <property type="project" value="UniProtKB-UniRule"/>
</dbReference>
<dbReference type="PROSITE" id="PS50935">
    <property type="entry name" value="SSB"/>
    <property type="match status" value="1"/>
</dbReference>
<dbReference type="InterPro" id="IPR011344">
    <property type="entry name" value="ssDNA-bd"/>
</dbReference>
<sequence>MVRGYNRIILMGNLARDPEMRYTASKQAVARLTVAVGRTWRDHEGNQQEHTDFIPVVVWGNQAENCEKYLRKGRPILVEGRLQIRNYETQSGDKRWVTEVVAQNVVFLGSGSRDSHDSSFKGYQEPSSTIGSLRDEFPDEFPTDISEVEDGGEEADIPF</sequence>
<evidence type="ECO:0000256" key="4">
    <source>
        <dbReference type="SAM" id="MobiDB-lite"/>
    </source>
</evidence>
<accession>A0A0T5XBG6</accession>
<dbReference type="Proteomes" id="UP000005273">
    <property type="component" value="Unassembled WGS sequence"/>
</dbReference>
<dbReference type="CDD" id="cd04496">
    <property type="entry name" value="SSB_OBF"/>
    <property type="match status" value="1"/>
</dbReference>
<name>A0A0T5XBG6_9BACT</name>
<dbReference type="GO" id="GO:0009295">
    <property type="term" value="C:nucleoid"/>
    <property type="evidence" value="ECO:0007669"/>
    <property type="project" value="TreeGrafter"/>
</dbReference>
<feature type="region of interest" description="Disordered" evidence="4">
    <location>
        <begin position="112"/>
        <end position="159"/>
    </location>
</feature>
<keyword evidence="1 2" id="KW-0238">DNA-binding</keyword>
<dbReference type="PANTHER" id="PTHR10302:SF27">
    <property type="entry name" value="SINGLE-STRANDED DNA-BINDING PROTEIN"/>
    <property type="match status" value="1"/>
</dbReference>
<organism evidence="5 6">
    <name type="scientific">Acetomicrobium hydrogeniformans ATCC BAA-1850</name>
    <dbReference type="NCBI Taxonomy" id="592015"/>
    <lineage>
        <taxon>Bacteria</taxon>
        <taxon>Thermotogati</taxon>
        <taxon>Synergistota</taxon>
        <taxon>Synergistia</taxon>
        <taxon>Synergistales</taxon>
        <taxon>Acetomicrobiaceae</taxon>
        <taxon>Acetomicrobium</taxon>
    </lineage>
</organism>
<dbReference type="InterPro" id="IPR012340">
    <property type="entry name" value="NA-bd_OB-fold"/>
</dbReference>
<evidence type="ECO:0000313" key="6">
    <source>
        <dbReference type="Proteomes" id="UP000005273"/>
    </source>
</evidence>
<dbReference type="PANTHER" id="PTHR10302">
    <property type="entry name" value="SINGLE-STRANDED DNA-BINDING PROTEIN"/>
    <property type="match status" value="1"/>
</dbReference>
<comment type="caution">
    <text evidence="2">Lacks conserved residue(s) required for the propagation of feature annotation.</text>
</comment>
<dbReference type="SUPFAM" id="SSF50249">
    <property type="entry name" value="Nucleic acid-binding proteins"/>
    <property type="match status" value="1"/>
</dbReference>
<proteinExistence type="inferred from homology"/>